<name>L5JNL9_PTEAL</name>
<dbReference type="InParanoid" id="L5JNL9"/>
<dbReference type="GO" id="GO:0051607">
    <property type="term" value="P:defense response to virus"/>
    <property type="evidence" value="ECO:0007669"/>
    <property type="project" value="TreeGrafter"/>
</dbReference>
<dbReference type="FunCoup" id="L5JNL9">
    <property type="interactions" value="82"/>
</dbReference>
<dbReference type="SUPFAM" id="SSF48452">
    <property type="entry name" value="TPR-like"/>
    <property type="match status" value="3"/>
</dbReference>
<dbReference type="PANTHER" id="PTHR10271:SF34">
    <property type="entry name" value="INTERFERON-INDUCED PROTEIN WITH TETRATRICOPEPTIDE REPEATS 1"/>
    <property type="match status" value="1"/>
</dbReference>
<proteinExistence type="inferred from homology"/>
<gene>
    <name evidence="6" type="ORF">PAL_GLEAN10018382</name>
</gene>
<dbReference type="InterPro" id="IPR019734">
    <property type="entry name" value="TPR_rpt"/>
</dbReference>
<dbReference type="PROSITE" id="PS50005">
    <property type="entry name" value="TPR"/>
    <property type="match status" value="3"/>
</dbReference>
<dbReference type="Pfam" id="PF13181">
    <property type="entry name" value="TPR_8"/>
    <property type="match status" value="2"/>
</dbReference>
<evidence type="ECO:0000313" key="7">
    <source>
        <dbReference type="Proteomes" id="UP000010552"/>
    </source>
</evidence>
<comment type="similarity">
    <text evidence="3">Belongs to the IFIT family.</text>
</comment>
<sequence>MTQARLGLAKPGCRGHREDWTVLLHSKNADEDQVKDRLEQLRCHFTWKLLIEDTEITDLENRVFDEIEFLDIKYNVGIHNLLAYIKHLKGQNKEALESLKEAETLIQQERTNQSNTKRLVTWGNYAWLYYHMGSLGEVQIYLDKVENTCKKLASPSCCRLECPEMDCEEGWALLKCGGKNYERAKACFEKALEADPENPEFNTGYAITMFRLDSFHKETQFKEAFSLHPLKQAIRLNPEDAYIKALLGLKLQDVGEQAEGQKYIEEALTKMSSQTYVFRYAAMFYRRKGSVDKALQLLKTALQATPSSAFLHHQIGLCYRSQVRQIKKTAKWQPRGQDRENVNRITRLAIFHFEFTLKQKPTFEIAYKHLADMYIEAGNYEKAEDTYQKVLRLKKLDKEVLQEIYFYYGQFQEFQRKSEIDAIIYYLKAIKIENQSYSRDKSISSLEKLVLRKLRRNGSDIESLSILGFIYKLKGEMNEALEYYEQALKLAADFESFV</sequence>
<keyword evidence="7" id="KW-1185">Reference proteome</keyword>
<evidence type="ECO:0000313" key="6">
    <source>
        <dbReference type="EMBL" id="ELK00930.1"/>
    </source>
</evidence>
<keyword evidence="5" id="KW-0175">Coiled coil</keyword>
<keyword evidence="1" id="KW-0677">Repeat</keyword>
<dbReference type="Pfam" id="PF13176">
    <property type="entry name" value="TPR_7"/>
    <property type="match status" value="1"/>
</dbReference>
<dbReference type="AlphaFoldDB" id="L5JNL9"/>
<feature type="repeat" description="TPR" evidence="4">
    <location>
        <begin position="275"/>
        <end position="308"/>
    </location>
</feature>
<dbReference type="Proteomes" id="UP000010552">
    <property type="component" value="Unassembled WGS sequence"/>
</dbReference>
<dbReference type="InterPro" id="IPR011990">
    <property type="entry name" value="TPR-like_helical_dom_sf"/>
</dbReference>
<feature type="coiled-coil region" evidence="5">
    <location>
        <begin position="85"/>
        <end position="112"/>
    </location>
</feature>
<evidence type="ECO:0000256" key="1">
    <source>
        <dbReference type="ARBA" id="ARBA00022737"/>
    </source>
</evidence>
<feature type="repeat" description="TPR" evidence="4">
    <location>
        <begin position="364"/>
        <end position="397"/>
    </location>
</feature>
<evidence type="ECO:0000256" key="5">
    <source>
        <dbReference type="SAM" id="Coils"/>
    </source>
</evidence>
<reference evidence="7" key="1">
    <citation type="journal article" date="2013" name="Science">
        <title>Comparative analysis of bat genomes provides insight into the evolution of flight and immunity.</title>
        <authorList>
            <person name="Zhang G."/>
            <person name="Cowled C."/>
            <person name="Shi Z."/>
            <person name="Huang Z."/>
            <person name="Bishop-Lilly K.A."/>
            <person name="Fang X."/>
            <person name="Wynne J.W."/>
            <person name="Xiong Z."/>
            <person name="Baker M.L."/>
            <person name="Zhao W."/>
            <person name="Tachedjian M."/>
            <person name="Zhu Y."/>
            <person name="Zhou P."/>
            <person name="Jiang X."/>
            <person name="Ng J."/>
            <person name="Yang L."/>
            <person name="Wu L."/>
            <person name="Xiao J."/>
            <person name="Feng Y."/>
            <person name="Chen Y."/>
            <person name="Sun X."/>
            <person name="Zhang Y."/>
            <person name="Marsh G.A."/>
            <person name="Crameri G."/>
            <person name="Broder C.C."/>
            <person name="Frey K.G."/>
            <person name="Wang L.F."/>
            <person name="Wang J."/>
        </authorList>
    </citation>
    <scope>NUCLEOTIDE SEQUENCE [LARGE SCALE GENOMIC DNA]</scope>
</reference>
<dbReference type="Gene3D" id="1.25.40.10">
    <property type="entry name" value="Tetratricopeptide repeat domain"/>
    <property type="match status" value="3"/>
</dbReference>
<organism evidence="6 7">
    <name type="scientific">Pteropus alecto</name>
    <name type="common">Black flying fox</name>
    <dbReference type="NCBI Taxonomy" id="9402"/>
    <lineage>
        <taxon>Eukaryota</taxon>
        <taxon>Metazoa</taxon>
        <taxon>Chordata</taxon>
        <taxon>Craniata</taxon>
        <taxon>Vertebrata</taxon>
        <taxon>Euteleostomi</taxon>
        <taxon>Mammalia</taxon>
        <taxon>Eutheria</taxon>
        <taxon>Laurasiatheria</taxon>
        <taxon>Chiroptera</taxon>
        <taxon>Yinpterochiroptera</taxon>
        <taxon>Pteropodoidea</taxon>
        <taxon>Pteropodidae</taxon>
        <taxon>Pteropodinae</taxon>
        <taxon>Pteropus</taxon>
    </lineage>
</organism>
<dbReference type="GO" id="GO:0005829">
    <property type="term" value="C:cytosol"/>
    <property type="evidence" value="ECO:0007669"/>
    <property type="project" value="TreeGrafter"/>
</dbReference>
<dbReference type="PROSITE" id="PS50293">
    <property type="entry name" value="TPR_REGION"/>
    <property type="match status" value="1"/>
</dbReference>
<dbReference type="PANTHER" id="PTHR10271">
    <property type="entry name" value="INTERFERON-INDUCED PROTEIN WITH TETRATRICOPEPTIDE REPEATS"/>
    <property type="match status" value="1"/>
</dbReference>
<evidence type="ECO:0000256" key="3">
    <source>
        <dbReference type="ARBA" id="ARBA00038336"/>
    </source>
</evidence>
<dbReference type="SMART" id="SM00028">
    <property type="entry name" value="TPR"/>
    <property type="match status" value="5"/>
</dbReference>
<keyword evidence="2 4" id="KW-0802">TPR repeat</keyword>
<dbReference type="FunFam" id="1.25.40.10:FF:000026">
    <property type="entry name" value="Interferon-induced protein with tetratricopeptide repeats 5"/>
    <property type="match status" value="1"/>
</dbReference>
<evidence type="ECO:0000256" key="2">
    <source>
        <dbReference type="ARBA" id="ARBA00022803"/>
    </source>
</evidence>
<dbReference type="GO" id="GO:0003723">
    <property type="term" value="F:RNA binding"/>
    <property type="evidence" value="ECO:0007669"/>
    <property type="project" value="TreeGrafter"/>
</dbReference>
<dbReference type="STRING" id="9402.L5JNL9"/>
<dbReference type="EMBL" id="KB031155">
    <property type="protein sequence ID" value="ELK00930.1"/>
    <property type="molecule type" value="Genomic_DNA"/>
</dbReference>
<evidence type="ECO:0000256" key="4">
    <source>
        <dbReference type="PROSITE-ProRule" id="PRU00339"/>
    </source>
</evidence>
<feature type="repeat" description="TPR" evidence="4">
    <location>
        <begin position="461"/>
        <end position="494"/>
    </location>
</feature>
<protein>
    <submittedName>
        <fullName evidence="6">Interferon-induced protein with tetratricopeptide repeat 1</fullName>
    </submittedName>
</protein>
<dbReference type="eggNOG" id="KOG1124">
    <property type="taxonomic scope" value="Eukaryota"/>
</dbReference>
<accession>L5JNL9</accession>